<evidence type="ECO:0000256" key="1">
    <source>
        <dbReference type="SAM" id="Phobius"/>
    </source>
</evidence>
<name>A0A811T8G6_9EURY</name>
<feature type="transmembrane region" description="Helical" evidence="1">
    <location>
        <begin position="182"/>
        <end position="201"/>
    </location>
</feature>
<dbReference type="InterPro" id="IPR011635">
    <property type="entry name" value="CARDB"/>
</dbReference>
<organism evidence="3 4">
    <name type="scientific">Candidatus Argoarchaeum ethanivorans</name>
    <dbReference type="NCBI Taxonomy" id="2608793"/>
    <lineage>
        <taxon>Archaea</taxon>
        <taxon>Methanobacteriati</taxon>
        <taxon>Methanobacteriota</taxon>
        <taxon>Stenosarchaea group</taxon>
        <taxon>Methanomicrobia</taxon>
        <taxon>Methanosarcinales</taxon>
        <taxon>Methanosarcinales incertae sedis</taxon>
        <taxon>GOM Arc I cluster</taxon>
        <taxon>Candidatus Argoarchaeum</taxon>
    </lineage>
</organism>
<evidence type="ECO:0000313" key="4">
    <source>
        <dbReference type="Proteomes" id="UP000639006"/>
    </source>
</evidence>
<feature type="transmembrane region" description="Helical" evidence="1">
    <location>
        <begin position="12"/>
        <end position="33"/>
    </location>
</feature>
<evidence type="ECO:0000313" key="3">
    <source>
        <dbReference type="EMBL" id="CAD6491942.1"/>
    </source>
</evidence>
<keyword evidence="1" id="KW-0812">Transmembrane</keyword>
<proteinExistence type="predicted"/>
<feature type="domain" description="CARDB" evidence="2">
    <location>
        <begin position="35"/>
        <end position="115"/>
    </location>
</feature>
<protein>
    <recommendedName>
        <fullName evidence="2">CARDB domain-containing protein</fullName>
    </recommendedName>
</protein>
<feature type="transmembrane region" description="Helical" evidence="1">
    <location>
        <begin position="148"/>
        <end position="170"/>
    </location>
</feature>
<keyword evidence="1" id="KW-1133">Transmembrane helix</keyword>
<reference evidence="3" key="1">
    <citation type="submission" date="2020-10" db="EMBL/GenBank/DDBJ databases">
        <authorList>
            <person name="Hahn C.J."/>
            <person name="Laso-Perez R."/>
            <person name="Vulcano F."/>
            <person name="Vaziourakis K.-M."/>
            <person name="Stokke R."/>
            <person name="Steen I.H."/>
            <person name="Teske A."/>
            <person name="Boetius A."/>
            <person name="Liebeke M."/>
            <person name="Amann R."/>
            <person name="Knittel K."/>
        </authorList>
    </citation>
    <scope>NUCLEOTIDE SEQUENCE</scope>
    <source>
        <strain evidence="3">Gfbio:e3339647-f889-4370-9287-4fb5cb688e4c:AG392M11_GoMArc1</strain>
    </source>
</reference>
<dbReference type="InterPro" id="IPR013783">
    <property type="entry name" value="Ig-like_fold"/>
</dbReference>
<feature type="transmembrane region" description="Helical" evidence="1">
    <location>
        <begin position="207"/>
        <end position="225"/>
    </location>
</feature>
<sequence>MTFEINIKEKSFLVILAILTVMAIAVSMNVTALEADVTVTTVTVFPESVKVNESATIAATVENAGNATQNKAIVFKINEKEVKSVTVILEPGETKTVKCVVAKDVAGTYSVTANNVSATLMVLPPTSIPDATPASGNQTTPETISKQVTVLVVFLILGIFVLLIGLGYRADKSLNKGEMRRAIAGTLVTGFVILVFLSLYYEISNQPLVIAFIELVGIVVGFYFGSKTFAEKKEVEEKKTRQIKIENVQFSGKSNNIINTTIRNSGDFEVTVDRVYINNEPKKIEEGAISPKSAKNFPIEHKWKEGEGYRVRIATTEGITTEKEEKSANNEEAS</sequence>
<dbReference type="EMBL" id="CAJHIQ010000007">
    <property type="protein sequence ID" value="CAD6491942.1"/>
    <property type="molecule type" value="Genomic_DNA"/>
</dbReference>
<keyword evidence="1" id="KW-0472">Membrane</keyword>
<dbReference type="Proteomes" id="UP000639006">
    <property type="component" value="Unassembled WGS sequence"/>
</dbReference>
<comment type="caution">
    <text evidence="3">The sequence shown here is derived from an EMBL/GenBank/DDBJ whole genome shotgun (WGS) entry which is preliminary data.</text>
</comment>
<dbReference type="AlphaFoldDB" id="A0A811T8G6"/>
<evidence type="ECO:0000259" key="2">
    <source>
        <dbReference type="Pfam" id="PF07705"/>
    </source>
</evidence>
<accession>A0A811T8G6</accession>
<dbReference type="Gene3D" id="2.60.40.10">
    <property type="entry name" value="Immunoglobulins"/>
    <property type="match status" value="1"/>
</dbReference>
<dbReference type="Pfam" id="PF07705">
    <property type="entry name" value="CARDB"/>
    <property type="match status" value="1"/>
</dbReference>
<gene>
    <name evidence="3" type="ORF">DIAAKJNI_00175</name>
</gene>